<organism evidence="4 5">
    <name type="scientific">Rubripirellula amarantea</name>
    <dbReference type="NCBI Taxonomy" id="2527999"/>
    <lineage>
        <taxon>Bacteria</taxon>
        <taxon>Pseudomonadati</taxon>
        <taxon>Planctomycetota</taxon>
        <taxon>Planctomycetia</taxon>
        <taxon>Pirellulales</taxon>
        <taxon>Pirellulaceae</taxon>
        <taxon>Rubripirellula</taxon>
    </lineage>
</organism>
<evidence type="ECO:0000313" key="4">
    <source>
        <dbReference type="EMBL" id="TWT49237.1"/>
    </source>
</evidence>
<accession>A0A5C5WFD0</accession>
<dbReference type="Gene3D" id="3.40.50.300">
    <property type="entry name" value="P-loop containing nucleotide triphosphate hydrolases"/>
    <property type="match status" value="2"/>
</dbReference>
<dbReference type="CDD" id="cd17933">
    <property type="entry name" value="DEXSc_RecD-like"/>
    <property type="match status" value="1"/>
</dbReference>
<name>A0A5C5WFD0_9BACT</name>
<dbReference type="Proteomes" id="UP000316598">
    <property type="component" value="Unassembled WGS sequence"/>
</dbReference>
<dbReference type="InterPro" id="IPR050534">
    <property type="entry name" value="Coronavir_polyprotein_1ab"/>
</dbReference>
<dbReference type="InterPro" id="IPR027785">
    <property type="entry name" value="UvrD-like_helicase_C"/>
</dbReference>
<dbReference type="Pfam" id="PF13604">
    <property type="entry name" value="AAA_30"/>
    <property type="match status" value="1"/>
</dbReference>
<dbReference type="AlphaFoldDB" id="A0A5C5WFD0"/>
<keyword evidence="5" id="KW-1185">Reference proteome</keyword>
<dbReference type="PANTHER" id="PTHR43788:SF6">
    <property type="entry name" value="DNA HELICASE B"/>
    <property type="match status" value="1"/>
</dbReference>
<dbReference type="EC" id="3.1.11.5" evidence="4"/>
<dbReference type="PANTHER" id="PTHR43788">
    <property type="entry name" value="DNA2/NAM7 HELICASE FAMILY MEMBER"/>
    <property type="match status" value="1"/>
</dbReference>
<dbReference type="CDD" id="cd18809">
    <property type="entry name" value="SF1_C_RecD"/>
    <property type="match status" value="1"/>
</dbReference>
<evidence type="ECO:0000259" key="3">
    <source>
        <dbReference type="Pfam" id="PF13538"/>
    </source>
</evidence>
<dbReference type="Pfam" id="PF13538">
    <property type="entry name" value="UvrD_C_2"/>
    <property type="match status" value="1"/>
</dbReference>
<dbReference type="EMBL" id="SJPI01000003">
    <property type="protein sequence ID" value="TWT49237.1"/>
    <property type="molecule type" value="Genomic_DNA"/>
</dbReference>
<dbReference type="Gene3D" id="2.30.30.940">
    <property type="match status" value="1"/>
</dbReference>
<dbReference type="GO" id="GO:0008854">
    <property type="term" value="F:exodeoxyribonuclease V activity"/>
    <property type="evidence" value="ECO:0007669"/>
    <property type="project" value="UniProtKB-EC"/>
</dbReference>
<evidence type="ECO:0000256" key="2">
    <source>
        <dbReference type="ARBA" id="ARBA00022840"/>
    </source>
</evidence>
<dbReference type="GO" id="GO:0003678">
    <property type="term" value="F:DNA helicase activity"/>
    <property type="evidence" value="ECO:0007669"/>
    <property type="project" value="UniProtKB-ARBA"/>
</dbReference>
<evidence type="ECO:0000313" key="5">
    <source>
        <dbReference type="Proteomes" id="UP000316598"/>
    </source>
</evidence>
<dbReference type="OrthoDB" id="9803432at2"/>
<evidence type="ECO:0000256" key="1">
    <source>
        <dbReference type="ARBA" id="ARBA00022741"/>
    </source>
</evidence>
<keyword evidence="2" id="KW-0067">ATP-binding</keyword>
<comment type="caution">
    <text evidence="4">The sequence shown here is derived from an EMBL/GenBank/DDBJ whole genome shotgun (WGS) entry which is preliminary data.</text>
</comment>
<dbReference type="InterPro" id="IPR027417">
    <property type="entry name" value="P-loop_NTPase"/>
</dbReference>
<protein>
    <submittedName>
        <fullName evidence="4">RecBCD enzyme subunit RecD</fullName>
        <ecNumber evidence="4">3.1.11.5</ecNumber>
    </submittedName>
</protein>
<gene>
    <name evidence="4" type="primary">recD_2</name>
    <name evidence="4" type="ORF">Pla22_44290</name>
</gene>
<keyword evidence="4" id="KW-0378">Hydrolase</keyword>
<feature type="domain" description="UvrD-like helicase C-terminal" evidence="3">
    <location>
        <begin position="1024"/>
        <end position="1069"/>
    </location>
</feature>
<reference evidence="4 5" key="1">
    <citation type="submission" date="2019-02" db="EMBL/GenBank/DDBJ databases">
        <title>Deep-cultivation of Planctomycetes and their phenomic and genomic characterization uncovers novel biology.</title>
        <authorList>
            <person name="Wiegand S."/>
            <person name="Jogler M."/>
            <person name="Boedeker C."/>
            <person name="Pinto D."/>
            <person name="Vollmers J."/>
            <person name="Rivas-Marin E."/>
            <person name="Kohn T."/>
            <person name="Peeters S.H."/>
            <person name="Heuer A."/>
            <person name="Rast P."/>
            <person name="Oberbeckmann S."/>
            <person name="Bunk B."/>
            <person name="Jeske O."/>
            <person name="Meyerdierks A."/>
            <person name="Storesund J.E."/>
            <person name="Kallscheuer N."/>
            <person name="Luecker S."/>
            <person name="Lage O.M."/>
            <person name="Pohl T."/>
            <person name="Merkel B.J."/>
            <person name="Hornburger P."/>
            <person name="Mueller R.-W."/>
            <person name="Bruemmer F."/>
            <person name="Labrenz M."/>
            <person name="Spormann A.M."/>
            <person name="Op Den Camp H."/>
            <person name="Overmann J."/>
            <person name="Amann R."/>
            <person name="Jetten M.S.M."/>
            <person name="Mascher T."/>
            <person name="Medema M.H."/>
            <person name="Devos D.P."/>
            <person name="Kaster A.-K."/>
            <person name="Ovreas L."/>
            <person name="Rohde M."/>
            <person name="Galperin M.Y."/>
            <person name="Jogler C."/>
        </authorList>
    </citation>
    <scope>NUCLEOTIDE SEQUENCE [LARGE SCALE GENOMIC DNA]</scope>
    <source>
        <strain evidence="4 5">Pla22</strain>
    </source>
</reference>
<sequence>MRHISVRLAWHDNKWNGCVCKKPSANSYCTGSRSLLSERIARDKQTALEVSMAGQPIDSNLPQYMPPCYWSSSAFAENETNVIHAHPFQNYRDDKQIAETLPANSVFSWPFRLSLTHSDNAKKKHGQYPADLDERVDRYVDRVTPGNSLVFFYLNYDNPVSADEVRYAVVGCALLKDVERSGEYEFTDEELKNLKKKKSMRNFPTRNWSMRLSYSIKDTGVILPYHEYLDHVEDNPSDEKKFDEIKVLVEEPAIQSGFKYVCEQFGDDECLYLLYKMRRSFEAISDHGIVEVTNEIERIDGFIEQCWKHRGLYPGLPSIAGLLAELRDGDPNWEEANDHGLIEAIRENIDEDEETLETFFELLASTYIPTYLSRRQTKVLRRGRKAFGQYGNLEKVLKRLSLFDLTPRQLSRILFPKLAVGRKENHPFGDREVTHEQLTANPYILCEDYVAATDNDAEREIDKDRELPSDAKIDYFQIDIGMFPDDDRYDCWNDALLDLNAVGPERLRAFTVMFLRRQQDNGHTYSALDEIVDETTRHPLFYRNQFAVSKEQFGMEKCVQHFSERLHLADFEGNSFYYLKETKQAEEHVERAVQHLMNLPALKFDDAWIKPHLEAESDALCKLPSFDRERFIEERTRLISGVLSQRFFLVTGRPGSGKTRALREIIGKLTEAGEAVTVLAPTGKAALRVRSEDTGAIVETIDRWVNRSSLRFYLNDISKLSSMQSSGYYETIENLIIDETSMVDLPKFAVLLRAIEVHEPNIKRVILVGDENQLPPIGMGRVLFDLLEHMNRDARRAEKHVVRLSSNCRQKQDSTVVDAAFLFAGKNRYHTELYKKLLNADSKEPISEHLNVEYWTTHEELAAILKRRVNDRLGIDQEADAETREKAFNELFNQYETGFVKDQRDPDNKLNVEALQLLTPYRGGVGGTIMSNQLVRELYKANSYPKSRYDPEYMVGSAFGHSEKIIRNRNHYVWSKEEKKRVLVLSNGSIGVLCSNKTGRNGWFSESDFPLKWSNFDEEDFEPGYSISVHKSQGSEFDEVFVIIPERRALLCRELVYTAMTRSTGALTLLVQKTARENPLTIARQRSNLLRRNSSLFSNPRDARKIYEPEKGIHVKSKIEYMIYDALRAEREASRLTFMYEEKMELTFDGKRVEVKPDFTIRVDGRTYRWEHLGMLDRQDYSANWRDRLAAYKNEGLLDCLVTSDDLFGASKQKIQSVINDMISGELKGNSTTEFSSCHYDLSSQSENA</sequence>
<keyword evidence="1" id="KW-0547">Nucleotide-binding</keyword>
<dbReference type="GO" id="GO:0005524">
    <property type="term" value="F:ATP binding"/>
    <property type="evidence" value="ECO:0007669"/>
    <property type="project" value="UniProtKB-KW"/>
</dbReference>
<dbReference type="SUPFAM" id="SSF52540">
    <property type="entry name" value="P-loop containing nucleoside triphosphate hydrolases"/>
    <property type="match status" value="1"/>
</dbReference>
<proteinExistence type="predicted"/>